<feature type="region of interest" description="Disordered" evidence="8">
    <location>
        <begin position="1"/>
        <end position="27"/>
    </location>
</feature>
<protein>
    <recommendedName>
        <fullName evidence="2 7">Flagellar motor switch protein FliN</fullName>
    </recommendedName>
</protein>
<keyword evidence="4 7" id="KW-0145">Chemotaxis</keyword>
<dbReference type="InterPro" id="IPR051469">
    <property type="entry name" value="FliN/MopA/SpaO"/>
</dbReference>
<dbReference type="Proteomes" id="UP000295131">
    <property type="component" value="Unassembled WGS sequence"/>
</dbReference>
<evidence type="ECO:0000313" key="11">
    <source>
        <dbReference type="Proteomes" id="UP000295131"/>
    </source>
</evidence>
<feature type="domain" description="Flagellar motor switch protein FliN-like C-terminal" evidence="9">
    <location>
        <begin position="142"/>
        <end position="213"/>
    </location>
</feature>
<comment type="similarity">
    <text evidence="1 7">Belongs to the FliN/MopA/SpaO family.</text>
</comment>
<dbReference type="GO" id="GO:0003774">
    <property type="term" value="F:cytoskeletal motor activity"/>
    <property type="evidence" value="ECO:0007669"/>
    <property type="project" value="UniProtKB-UniRule"/>
</dbReference>
<sequence length="221" mass="22669">MAKENPLDDFPDTSPLRGEETDIDQQVDGLRGVLKKDAGELPIVDDDSAGGANMADFGSDFGSDFAAEPEASGLNDPFGLEDSGAEADFPAPGGDFGGDFGAGTGGFGGGANAFGGDFGAAETSHPAQKLGPTGEATRADVVLDIPVDVQIILGTSRMSVSSLMDLSEGATIALDRKIGEPVEITVNGKLIGRGEITVLETDETRFGVRMIEVYGAPAKKD</sequence>
<organism evidence="10 11">
    <name type="scientific">Pseudohoeflea suaedae</name>
    <dbReference type="NCBI Taxonomy" id="877384"/>
    <lineage>
        <taxon>Bacteria</taxon>
        <taxon>Pseudomonadati</taxon>
        <taxon>Pseudomonadota</taxon>
        <taxon>Alphaproteobacteria</taxon>
        <taxon>Hyphomicrobiales</taxon>
        <taxon>Rhizobiaceae</taxon>
        <taxon>Pseudohoeflea</taxon>
    </lineage>
</organism>
<evidence type="ECO:0000256" key="4">
    <source>
        <dbReference type="ARBA" id="ARBA00022500"/>
    </source>
</evidence>
<comment type="caution">
    <text evidence="10">The sequence shown here is derived from an EMBL/GenBank/DDBJ whole genome shotgun (WGS) entry which is preliminary data.</text>
</comment>
<dbReference type="EMBL" id="SMSI01000001">
    <property type="protein sequence ID" value="TDH38253.1"/>
    <property type="molecule type" value="Genomic_DNA"/>
</dbReference>
<evidence type="ECO:0000256" key="6">
    <source>
        <dbReference type="ARBA" id="ARBA00023136"/>
    </source>
</evidence>
<keyword evidence="7" id="KW-0975">Bacterial flagellum</keyword>
<dbReference type="PANTHER" id="PTHR43484">
    <property type="match status" value="1"/>
</dbReference>
<keyword evidence="11" id="KW-1185">Reference proteome</keyword>
<evidence type="ECO:0000256" key="8">
    <source>
        <dbReference type="SAM" id="MobiDB-lite"/>
    </source>
</evidence>
<evidence type="ECO:0000256" key="2">
    <source>
        <dbReference type="ARBA" id="ARBA00021897"/>
    </source>
</evidence>
<dbReference type="Gene3D" id="2.30.330.10">
    <property type="entry name" value="SpoA-like"/>
    <property type="match status" value="1"/>
</dbReference>
<proteinExistence type="inferred from homology"/>
<dbReference type="AlphaFoldDB" id="A0A4R5PMQ9"/>
<reference evidence="10 11" key="1">
    <citation type="journal article" date="2013" name="Int. J. Syst. Evol. Microbiol.">
        <title>Hoeflea suaedae sp. nov., an endophytic bacterium isolated from the root of the halophyte Suaeda maritima.</title>
        <authorList>
            <person name="Chung E.J."/>
            <person name="Park J.A."/>
            <person name="Pramanik P."/>
            <person name="Bibi F."/>
            <person name="Jeon C.O."/>
            <person name="Chung Y.R."/>
        </authorList>
    </citation>
    <scope>NUCLEOTIDE SEQUENCE [LARGE SCALE GENOMIC DNA]</scope>
    <source>
        <strain evidence="10 11">YC6898</strain>
    </source>
</reference>
<keyword evidence="10" id="KW-0282">Flagellum</keyword>
<dbReference type="GO" id="GO:0005886">
    <property type="term" value="C:plasma membrane"/>
    <property type="evidence" value="ECO:0007669"/>
    <property type="project" value="UniProtKB-SubCell"/>
</dbReference>
<evidence type="ECO:0000256" key="3">
    <source>
        <dbReference type="ARBA" id="ARBA00022475"/>
    </source>
</evidence>
<comment type="function">
    <text evidence="7">FliN is one of three proteins (FliG, FliN, FliM) that form the rotor-mounted switch complex (C ring), located at the base of the basal body. This complex interacts with the CheY and CheZ chemotaxis proteins, in addition to contacting components of the motor that determine the direction of flagellar rotation.</text>
</comment>
<dbReference type="GO" id="GO:0071973">
    <property type="term" value="P:bacterial-type flagellum-dependent cell motility"/>
    <property type="evidence" value="ECO:0007669"/>
    <property type="project" value="UniProtKB-UniRule"/>
</dbReference>
<dbReference type="NCBIfam" id="TIGR02480">
    <property type="entry name" value="fliN"/>
    <property type="match status" value="1"/>
</dbReference>
<dbReference type="GO" id="GO:0006935">
    <property type="term" value="P:chemotaxis"/>
    <property type="evidence" value="ECO:0007669"/>
    <property type="project" value="UniProtKB-KW"/>
</dbReference>
<name>A0A4R5PMQ9_9HYPH</name>
<dbReference type="RefSeq" id="WP_133283087.1">
    <property type="nucleotide sequence ID" value="NZ_SMSI01000001.1"/>
</dbReference>
<evidence type="ECO:0000259" key="9">
    <source>
        <dbReference type="Pfam" id="PF01052"/>
    </source>
</evidence>
<keyword evidence="3 7" id="KW-1003">Cell membrane</keyword>
<evidence type="ECO:0000313" key="10">
    <source>
        <dbReference type="EMBL" id="TDH38253.1"/>
    </source>
</evidence>
<dbReference type="InterPro" id="IPR001543">
    <property type="entry name" value="FliN-like_C"/>
</dbReference>
<gene>
    <name evidence="10" type="primary">fliN</name>
    <name evidence="10" type="ORF">E2A64_03810</name>
</gene>
<evidence type="ECO:0000256" key="1">
    <source>
        <dbReference type="ARBA" id="ARBA00009226"/>
    </source>
</evidence>
<dbReference type="OrthoDB" id="9790303at2"/>
<dbReference type="Pfam" id="PF01052">
    <property type="entry name" value="FliMN_C"/>
    <property type="match status" value="1"/>
</dbReference>
<evidence type="ECO:0000256" key="7">
    <source>
        <dbReference type="RuleBase" id="RU362074"/>
    </source>
</evidence>
<dbReference type="InterPro" id="IPR012826">
    <property type="entry name" value="FliN"/>
</dbReference>
<keyword evidence="6 7" id="KW-0472">Membrane</keyword>
<dbReference type="InterPro" id="IPR001172">
    <property type="entry name" value="FliN_T3SS_HrcQb"/>
</dbReference>
<dbReference type="PANTHER" id="PTHR43484:SF1">
    <property type="entry name" value="FLAGELLAR MOTOR SWITCH PROTEIN FLIN"/>
    <property type="match status" value="1"/>
</dbReference>
<dbReference type="GO" id="GO:0009425">
    <property type="term" value="C:bacterial-type flagellum basal body"/>
    <property type="evidence" value="ECO:0007669"/>
    <property type="project" value="UniProtKB-SubCell"/>
</dbReference>
<keyword evidence="5 7" id="KW-0283">Flagellar rotation</keyword>
<keyword evidence="10" id="KW-0969">Cilium</keyword>
<comment type="subcellular location">
    <subcellularLocation>
        <location evidence="7">Cell membrane</location>
        <topology evidence="7">Peripheral membrane protein</topology>
        <orientation evidence="7">Cytoplasmic side</orientation>
    </subcellularLocation>
    <subcellularLocation>
        <location evidence="7">Bacterial flagellum basal body</location>
    </subcellularLocation>
</comment>
<evidence type="ECO:0000256" key="5">
    <source>
        <dbReference type="ARBA" id="ARBA00022779"/>
    </source>
</evidence>
<keyword evidence="10" id="KW-0966">Cell projection</keyword>
<dbReference type="PRINTS" id="PR00956">
    <property type="entry name" value="FLGMOTORFLIN"/>
</dbReference>
<dbReference type="SUPFAM" id="SSF101801">
    <property type="entry name" value="Surface presentation of antigens (SPOA)"/>
    <property type="match status" value="1"/>
</dbReference>
<accession>A0A4R5PMQ9</accession>
<dbReference type="InterPro" id="IPR036429">
    <property type="entry name" value="SpoA-like_sf"/>
</dbReference>